<keyword evidence="2" id="KW-1185">Reference proteome</keyword>
<sequence length="192" mass="21594">MESSSTASSRRRIHRRTIDIEGYLRDDGLLELEATLTDVKTLDYPLASGLRKAGEPIHQMHVRITVDDEFTIVDAQAESPWVPYPGTCEAIAPAYRRLIGLNLLRGFRRDVGALFAGIKGCTHLTELLYALPTAAIQTWATFKKREDEGDRKPFQLDGCHALDTTSSPAVAAYYPRWYRPRRQAQPCCEENG</sequence>
<comment type="caution">
    <text evidence="1">The sequence shown here is derived from an EMBL/GenBank/DDBJ whole genome shotgun (WGS) entry which is preliminary data.</text>
</comment>
<proteinExistence type="predicted"/>
<dbReference type="EMBL" id="JAAAUB010000001">
    <property type="protein sequence ID" value="NMH15765.1"/>
    <property type="molecule type" value="Genomic_DNA"/>
</dbReference>
<accession>A0ABX1QKB3</accession>
<evidence type="ECO:0000313" key="1">
    <source>
        <dbReference type="EMBL" id="NMH15765.1"/>
    </source>
</evidence>
<gene>
    <name evidence="1" type="ORF">GV368_01290</name>
</gene>
<dbReference type="Proteomes" id="UP000669605">
    <property type="component" value="Unassembled WGS sequence"/>
</dbReference>
<reference evidence="1 2" key="1">
    <citation type="journal article" date="2020" name="Curr. Microbiol.">
        <title>Tepidiphilus baoligensis sp. nov., a Novel Bacterium of the Family Hydrogenophilaceae Isolated from an Oil Reservoir.</title>
        <authorList>
            <person name="Zhang X."/>
            <person name="Wang G."/>
            <person name="Ma X."/>
            <person name="Yu J."/>
            <person name="You J."/>
            <person name="Xue Y."/>
            <person name="Ma Y."/>
        </authorList>
    </citation>
    <scope>NUCLEOTIDE SEQUENCE [LARGE SCALE GENOMIC DNA]</scope>
    <source>
        <strain evidence="1 2">B18-69</strain>
    </source>
</reference>
<dbReference type="Pfam" id="PF11136">
    <property type="entry name" value="DUF2889"/>
    <property type="match status" value="1"/>
</dbReference>
<protein>
    <submittedName>
        <fullName evidence="1">DUF2889 domain-containing protein</fullName>
    </submittedName>
</protein>
<name>A0ABX1QKB3_9PROT</name>
<dbReference type="InterPro" id="IPR021312">
    <property type="entry name" value="DUF2889"/>
</dbReference>
<organism evidence="1 2">
    <name type="scientific">Tepidiphilus baoligensis</name>
    <dbReference type="NCBI Taxonomy" id="2698687"/>
    <lineage>
        <taxon>Bacteria</taxon>
        <taxon>Pseudomonadati</taxon>
        <taxon>Pseudomonadota</taxon>
        <taxon>Hydrogenophilia</taxon>
        <taxon>Hydrogenophilales</taxon>
        <taxon>Hydrogenophilaceae</taxon>
        <taxon>Tepidiphilus</taxon>
    </lineage>
</organism>
<dbReference type="RefSeq" id="WP_142804917.1">
    <property type="nucleotide sequence ID" value="NZ_JAAAUB010000001.1"/>
</dbReference>
<evidence type="ECO:0000313" key="2">
    <source>
        <dbReference type="Proteomes" id="UP000669605"/>
    </source>
</evidence>